<evidence type="ECO:0000313" key="5">
    <source>
        <dbReference type="Proteomes" id="UP000192445"/>
    </source>
</evidence>
<dbReference type="STRING" id="1935.B1H20_29990"/>
<dbReference type="GO" id="GO:0016740">
    <property type="term" value="F:transferase activity"/>
    <property type="evidence" value="ECO:0007669"/>
    <property type="project" value="UniProtKB-KW"/>
</dbReference>
<dbReference type="InterPro" id="IPR030688">
    <property type="entry name" value="MeTrfase_MtrA/MtxA"/>
</dbReference>
<evidence type="ECO:0000256" key="1">
    <source>
        <dbReference type="ARBA" id="ARBA00022679"/>
    </source>
</evidence>
<dbReference type="RefSeq" id="WP_030187863.1">
    <property type="nucleotide sequence ID" value="NZ_CP020570.1"/>
</dbReference>
<organism evidence="4 5">
    <name type="scientific">Streptomyces violaceoruber</name>
    <dbReference type="NCBI Taxonomy" id="1935"/>
    <lineage>
        <taxon>Bacteria</taxon>
        <taxon>Bacillati</taxon>
        <taxon>Actinomycetota</taxon>
        <taxon>Actinomycetes</taxon>
        <taxon>Kitasatosporales</taxon>
        <taxon>Streptomycetaceae</taxon>
        <taxon>Streptomyces</taxon>
        <taxon>Streptomyces violaceoruber group</taxon>
    </lineage>
</organism>
<dbReference type="Pfam" id="PF14251">
    <property type="entry name" value="PterinBD-DUF4346"/>
    <property type="match status" value="1"/>
</dbReference>
<dbReference type="EMBL" id="CP020570">
    <property type="protein sequence ID" value="ARF65170.1"/>
    <property type="molecule type" value="Genomic_DNA"/>
</dbReference>
<gene>
    <name evidence="4" type="ORF">B1H20_29990</name>
</gene>
<dbReference type="Pfam" id="PF04208">
    <property type="entry name" value="MtrA"/>
    <property type="match status" value="1"/>
</dbReference>
<reference evidence="4 5" key="1">
    <citation type="submission" date="2017-03" db="EMBL/GenBank/DDBJ databases">
        <title>Complete Genome Sequence of a natural compounds producer, Streptomyces violaceus S21.</title>
        <authorList>
            <person name="Zhong C."/>
            <person name="Zhao Z."/>
            <person name="Fu J."/>
            <person name="Zong G."/>
            <person name="Qin R."/>
            <person name="Cao G."/>
        </authorList>
    </citation>
    <scope>NUCLEOTIDE SEQUENCE [LARGE SCALE GENOMIC DNA]</scope>
    <source>
        <strain evidence="4 5">S21</strain>
    </source>
</reference>
<feature type="domain" description="DUF4346" evidence="3">
    <location>
        <begin position="198"/>
        <end position="276"/>
    </location>
</feature>
<evidence type="ECO:0000259" key="3">
    <source>
        <dbReference type="Pfam" id="PF14251"/>
    </source>
</evidence>
<dbReference type="Proteomes" id="UP000192445">
    <property type="component" value="Chromosome"/>
</dbReference>
<sequence length="282" mass="29570">MVNGTAAPTGRESAAGAGPGPAEVRDLAVCTLGDQRLATRIAAHPRVAAAGALATANVGIEQLVRAVVAREGVRRLIVAGPESSLFRPGQSLLALAAHGVDEQGRIIGALGHEPYLRTLRPAVVAEFRRRLVLVDLRGCTDEERLAAALDEQPYPRPAGEEEPGTAAGVLAAELAGSGPRVVRLAPGGRRRLLGEAATGYFVVTVETARRRIVLRHYGEDFTECRELTGHSAEALLLGAIRHGLLGPGELSHAGYLGAELAKAEAAARLGLHYVQDRPLTAR</sequence>
<evidence type="ECO:0000313" key="4">
    <source>
        <dbReference type="EMBL" id="ARF65170.1"/>
    </source>
</evidence>
<dbReference type="KEGG" id="svu:B1H20_29990"/>
<keyword evidence="1" id="KW-0808">Transferase</keyword>
<accession>A0A1V0UJB7</accession>
<evidence type="ECO:0000256" key="2">
    <source>
        <dbReference type="SAM" id="MobiDB-lite"/>
    </source>
</evidence>
<feature type="region of interest" description="Disordered" evidence="2">
    <location>
        <begin position="1"/>
        <end position="21"/>
    </location>
</feature>
<dbReference type="OrthoDB" id="4029442at2"/>
<protein>
    <recommendedName>
        <fullName evidence="3">DUF4346 domain-containing protein</fullName>
    </recommendedName>
</protein>
<name>A0A1V0UJB7_STRVN</name>
<dbReference type="AlphaFoldDB" id="A0A1V0UJB7"/>
<proteinExistence type="predicted"/>
<dbReference type="InterPro" id="IPR025595">
    <property type="entry name" value="PterinBD-DUF4346"/>
</dbReference>